<dbReference type="Pfam" id="PF08281">
    <property type="entry name" value="Sigma70_r4_2"/>
    <property type="match status" value="1"/>
</dbReference>
<dbReference type="Gene3D" id="1.10.10.10">
    <property type="entry name" value="Winged helix-like DNA-binding domain superfamily/Winged helix DNA-binding domain"/>
    <property type="match status" value="1"/>
</dbReference>
<dbReference type="EMBL" id="AP025739">
    <property type="protein sequence ID" value="BDI34502.1"/>
    <property type="molecule type" value="Genomic_DNA"/>
</dbReference>
<dbReference type="InterPro" id="IPR013249">
    <property type="entry name" value="RNA_pol_sigma70_r4_t2"/>
</dbReference>
<dbReference type="Gene3D" id="1.10.1740.10">
    <property type="match status" value="1"/>
</dbReference>
<dbReference type="CDD" id="cd06171">
    <property type="entry name" value="Sigma70_r4"/>
    <property type="match status" value="1"/>
</dbReference>
<dbReference type="Pfam" id="PF04542">
    <property type="entry name" value="Sigma70_r2"/>
    <property type="match status" value="1"/>
</dbReference>
<dbReference type="InterPro" id="IPR036388">
    <property type="entry name" value="WH-like_DNA-bd_sf"/>
</dbReference>
<dbReference type="InterPro" id="IPR014284">
    <property type="entry name" value="RNA_pol_sigma-70_dom"/>
</dbReference>
<dbReference type="InterPro" id="IPR007627">
    <property type="entry name" value="RNA_pol_sigma70_r2"/>
</dbReference>
<evidence type="ECO:0000256" key="4">
    <source>
        <dbReference type="ARBA" id="ARBA00023125"/>
    </source>
</evidence>
<evidence type="ECO:0000256" key="1">
    <source>
        <dbReference type="ARBA" id="ARBA00010641"/>
    </source>
</evidence>
<reference evidence="7 8" key="1">
    <citation type="journal article" date="2019" name="Int. J. Syst. Evol. Microbiol.">
        <title>Capsulimonas corticalis gen. nov., sp. nov., an aerobic capsulated bacterium, of a novel bacterial order, Capsulimonadales ord. nov., of the class Armatimonadia of the phylum Armatimonadetes.</title>
        <authorList>
            <person name="Li J."/>
            <person name="Kudo C."/>
            <person name="Tonouchi A."/>
        </authorList>
    </citation>
    <scope>NUCLEOTIDE SEQUENCE [LARGE SCALE GENOMIC DNA]</scope>
    <source>
        <strain evidence="7 8">AX-7</strain>
    </source>
</reference>
<keyword evidence="2 6" id="KW-0805">Transcription regulation</keyword>
<dbReference type="GO" id="GO:0006352">
    <property type="term" value="P:DNA-templated transcription initiation"/>
    <property type="evidence" value="ECO:0007669"/>
    <property type="project" value="InterPro"/>
</dbReference>
<evidence type="ECO:0000256" key="6">
    <source>
        <dbReference type="RuleBase" id="RU000716"/>
    </source>
</evidence>
<dbReference type="GO" id="GO:0016987">
    <property type="term" value="F:sigma factor activity"/>
    <property type="evidence" value="ECO:0007669"/>
    <property type="project" value="UniProtKB-KW"/>
</dbReference>
<comment type="similarity">
    <text evidence="1 6">Belongs to the sigma-70 factor family. ECF subfamily.</text>
</comment>
<dbReference type="KEGG" id="ccot:CCAX7_65530"/>
<keyword evidence="3 6" id="KW-0731">Sigma factor</keyword>
<dbReference type="RefSeq" id="WP_119319860.1">
    <property type="nucleotide sequence ID" value="NZ_AP025739.1"/>
</dbReference>
<evidence type="ECO:0000256" key="5">
    <source>
        <dbReference type="ARBA" id="ARBA00023163"/>
    </source>
</evidence>
<dbReference type="GO" id="GO:0006950">
    <property type="term" value="P:response to stress"/>
    <property type="evidence" value="ECO:0007669"/>
    <property type="project" value="UniProtKB-ARBA"/>
</dbReference>
<evidence type="ECO:0000256" key="3">
    <source>
        <dbReference type="ARBA" id="ARBA00023082"/>
    </source>
</evidence>
<dbReference type="PANTHER" id="PTHR43133:SF8">
    <property type="entry name" value="RNA POLYMERASE SIGMA FACTOR HI_1459-RELATED"/>
    <property type="match status" value="1"/>
</dbReference>
<dbReference type="OrthoDB" id="5244716at2"/>
<dbReference type="SUPFAM" id="SSF88946">
    <property type="entry name" value="Sigma2 domain of RNA polymerase sigma factors"/>
    <property type="match status" value="1"/>
</dbReference>
<dbReference type="InterPro" id="IPR013325">
    <property type="entry name" value="RNA_pol_sigma_r2"/>
</dbReference>
<protein>
    <recommendedName>
        <fullName evidence="6">RNA polymerase sigma factor</fullName>
    </recommendedName>
</protein>
<proteinExistence type="inferred from homology"/>
<dbReference type="InterPro" id="IPR039425">
    <property type="entry name" value="RNA_pol_sigma-70-like"/>
</dbReference>
<dbReference type="NCBIfam" id="TIGR02937">
    <property type="entry name" value="sigma70-ECF"/>
    <property type="match status" value="1"/>
</dbReference>
<keyword evidence="4 6" id="KW-0238">DNA-binding</keyword>
<dbReference type="GO" id="GO:0003677">
    <property type="term" value="F:DNA binding"/>
    <property type="evidence" value="ECO:0007669"/>
    <property type="project" value="UniProtKB-KW"/>
</dbReference>
<dbReference type="PROSITE" id="PS01063">
    <property type="entry name" value="SIGMA70_ECF"/>
    <property type="match status" value="1"/>
</dbReference>
<evidence type="ECO:0000313" key="7">
    <source>
        <dbReference type="EMBL" id="BDI34502.1"/>
    </source>
</evidence>
<dbReference type="SUPFAM" id="SSF88659">
    <property type="entry name" value="Sigma3 and sigma4 domains of RNA polymerase sigma factors"/>
    <property type="match status" value="1"/>
</dbReference>
<dbReference type="InterPro" id="IPR013324">
    <property type="entry name" value="RNA_pol_sigma_r3/r4-like"/>
</dbReference>
<accession>A0A402CR59</accession>
<dbReference type="PANTHER" id="PTHR43133">
    <property type="entry name" value="RNA POLYMERASE ECF-TYPE SIGMA FACTO"/>
    <property type="match status" value="1"/>
</dbReference>
<gene>
    <name evidence="7" type="ORF">CCAX7_65530</name>
</gene>
<dbReference type="InterPro" id="IPR000838">
    <property type="entry name" value="RNA_pol_sigma70_ECF_CS"/>
</dbReference>
<evidence type="ECO:0000313" key="8">
    <source>
        <dbReference type="Proteomes" id="UP000287394"/>
    </source>
</evidence>
<dbReference type="AlphaFoldDB" id="A0A402CR59"/>
<keyword evidence="5 6" id="KW-0804">Transcription</keyword>
<name>A0A402CR59_9BACT</name>
<dbReference type="Proteomes" id="UP000287394">
    <property type="component" value="Chromosome"/>
</dbReference>
<organism evidence="7 8">
    <name type="scientific">Capsulimonas corticalis</name>
    <dbReference type="NCBI Taxonomy" id="2219043"/>
    <lineage>
        <taxon>Bacteria</taxon>
        <taxon>Bacillati</taxon>
        <taxon>Armatimonadota</taxon>
        <taxon>Armatimonadia</taxon>
        <taxon>Capsulimonadales</taxon>
        <taxon>Capsulimonadaceae</taxon>
        <taxon>Capsulimonas</taxon>
    </lineage>
</organism>
<keyword evidence="8" id="KW-1185">Reference proteome</keyword>
<evidence type="ECO:0000256" key="2">
    <source>
        <dbReference type="ARBA" id="ARBA00023015"/>
    </source>
</evidence>
<sequence length="215" mass="24185">MRELVLRPLWTAKGLIARMAQSGETRTMDGAWTDEALAERVRASGDTAAFALLVERYRGRLLALARRMLSGAGPEEAEDIVQEAFLAAFDRRATYRKDSSYRPWLYRITVNRCLDKLRAHGRAPATLVLDAVCDPADQSDTPLQHLLTEEFQERLQAAVGGLPPKYRAVFLLRHLDDLTYDEIAVATELPVGTVKTHLFRARAQLRTALSGYWES</sequence>